<reference evidence="1" key="1">
    <citation type="submission" date="2021-05" db="EMBL/GenBank/DDBJ databases">
        <authorList>
            <person name="Alioto T."/>
            <person name="Alioto T."/>
            <person name="Gomez Garrido J."/>
        </authorList>
    </citation>
    <scope>NUCLEOTIDE SEQUENCE</scope>
</reference>
<dbReference type="AlphaFoldDB" id="A0A8D8FEI0"/>
<organism evidence="1">
    <name type="scientific">Culex pipiens</name>
    <name type="common">House mosquito</name>
    <dbReference type="NCBI Taxonomy" id="7175"/>
    <lineage>
        <taxon>Eukaryota</taxon>
        <taxon>Metazoa</taxon>
        <taxon>Ecdysozoa</taxon>
        <taxon>Arthropoda</taxon>
        <taxon>Hexapoda</taxon>
        <taxon>Insecta</taxon>
        <taxon>Pterygota</taxon>
        <taxon>Neoptera</taxon>
        <taxon>Endopterygota</taxon>
        <taxon>Diptera</taxon>
        <taxon>Nematocera</taxon>
        <taxon>Culicoidea</taxon>
        <taxon>Culicidae</taxon>
        <taxon>Culicinae</taxon>
        <taxon>Culicini</taxon>
        <taxon>Culex</taxon>
        <taxon>Culex</taxon>
    </lineage>
</organism>
<sequence>MESACRSLEPGGSFGVIAGSFAPPSSFRQLRDRVERPPAARGSPSSRPVLFGLARNTALACRRSPLVLSGPSSAARCFQNRKEYSAGCSGALSLGVYFFLA</sequence>
<accession>A0A8D8FEI0</accession>
<evidence type="ECO:0000313" key="1">
    <source>
        <dbReference type="EMBL" id="CAG6467518.1"/>
    </source>
</evidence>
<name>A0A8D8FEI0_CULPI</name>
<protein>
    <submittedName>
        <fullName evidence="1">(northern house mosquito) hypothetical protein</fullName>
    </submittedName>
</protein>
<proteinExistence type="predicted"/>
<dbReference type="EMBL" id="HBUE01058671">
    <property type="protein sequence ID" value="CAG6467518.1"/>
    <property type="molecule type" value="Transcribed_RNA"/>
</dbReference>